<proteinExistence type="predicted"/>
<organism evidence="1">
    <name type="scientific">Siphoviridae sp. ctEBu1</name>
    <dbReference type="NCBI Taxonomy" id="2825393"/>
    <lineage>
        <taxon>Viruses</taxon>
        <taxon>Duplodnaviria</taxon>
        <taxon>Heunggongvirae</taxon>
        <taxon>Uroviricota</taxon>
        <taxon>Caudoviricetes</taxon>
    </lineage>
</organism>
<sequence>MISSIYTDISLLRFIETTPFIKEPEISAEGELP</sequence>
<protein>
    <submittedName>
        <fullName evidence="1">Uncharacterized protein</fullName>
    </submittedName>
</protein>
<reference evidence="1" key="1">
    <citation type="journal article" date="2021" name="Proc. Natl. Acad. Sci. U.S.A.">
        <title>A Catalog of Tens of Thousands of Viruses from Human Metagenomes Reveals Hidden Associations with Chronic Diseases.</title>
        <authorList>
            <person name="Tisza M.J."/>
            <person name="Buck C.B."/>
        </authorList>
    </citation>
    <scope>NUCLEOTIDE SEQUENCE</scope>
    <source>
        <strain evidence="1">CtEBu1</strain>
    </source>
</reference>
<name>A0A8S5QHA0_9CAUD</name>
<dbReference type="EMBL" id="BK015651">
    <property type="protein sequence ID" value="DAE18125.1"/>
    <property type="molecule type" value="Genomic_DNA"/>
</dbReference>
<evidence type="ECO:0000313" key="1">
    <source>
        <dbReference type="EMBL" id="DAE18125.1"/>
    </source>
</evidence>
<accession>A0A8S5QHA0</accession>